<dbReference type="InterPro" id="IPR047907">
    <property type="entry name" value="CD1375-like"/>
</dbReference>
<dbReference type="EMBL" id="BK032569">
    <property type="protein sequence ID" value="DAF48511.1"/>
    <property type="molecule type" value="Genomic_DNA"/>
</dbReference>
<organism evidence="2">
    <name type="scientific">Siphoviridae sp. ctdvJ3</name>
    <dbReference type="NCBI Taxonomy" id="2827903"/>
    <lineage>
        <taxon>Viruses</taxon>
        <taxon>Duplodnaviria</taxon>
        <taxon>Heunggongvirae</taxon>
        <taxon>Uroviricota</taxon>
        <taxon>Caudoviricetes</taxon>
    </lineage>
</organism>
<sequence length="58" mass="6265">MFYILSKILIGGNNMVALYVALIIAGRRTFNQVPAKFKAAVKADLEALGLDENGNPVD</sequence>
<name>A0A8S5SCW3_9CAUD</name>
<keyword evidence="1" id="KW-1133">Transmembrane helix</keyword>
<proteinExistence type="predicted"/>
<evidence type="ECO:0000256" key="1">
    <source>
        <dbReference type="SAM" id="Phobius"/>
    </source>
</evidence>
<keyword evidence="1" id="KW-0812">Transmembrane</keyword>
<accession>A0A8S5SCW3</accession>
<feature type="transmembrane region" description="Helical" evidence="1">
    <location>
        <begin position="6"/>
        <end position="26"/>
    </location>
</feature>
<dbReference type="NCBIfam" id="NF040910">
    <property type="entry name" value="CD1375_fam"/>
    <property type="match status" value="1"/>
</dbReference>
<keyword evidence="1" id="KW-0472">Membrane</keyword>
<evidence type="ECO:0000313" key="2">
    <source>
        <dbReference type="EMBL" id="DAF48511.1"/>
    </source>
</evidence>
<protein>
    <submittedName>
        <fullName evidence="2">Uncharacterized protein</fullName>
    </submittedName>
</protein>
<reference evidence="2" key="1">
    <citation type="journal article" date="2021" name="Proc. Natl. Acad. Sci. U.S.A.">
        <title>A Catalog of Tens of Thousands of Viruses from Human Metagenomes Reveals Hidden Associations with Chronic Diseases.</title>
        <authorList>
            <person name="Tisza M.J."/>
            <person name="Buck C.B."/>
        </authorList>
    </citation>
    <scope>NUCLEOTIDE SEQUENCE</scope>
    <source>
        <strain evidence="2">CtdvJ3</strain>
    </source>
</reference>